<dbReference type="HOGENOM" id="CLU_007426_5_0_1"/>
<gene>
    <name evidence="4" type="ORF">MCYG_07045</name>
</gene>
<dbReference type="eggNOG" id="ENOG502SJ9D">
    <property type="taxonomic scope" value="Eukaryota"/>
</dbReference>
<dbReference type="RefSeq" id="XP_002845081.1">
    <property type="nucleotide sequence ID" value="XM_002845035.1"/>
</dbReference>
<dbReference type="Pfam" id="PF04082">
    <property type="entry name" value="Fungal_trans"/>
    <property type="match status" value="1"/>
</dbReference>
<accession>C5FWE2</accession>
<protein>
    <submittedName>
        <fullName evidence="4">C6 zinc finger domain-containing protein</fullName>
    </submittedName>
</protein>
<dbReference type="GeneID" id="9228113"/>
<dbReference type="OMA" id="QEWTYSI"/>
<dbReference type="GO" id="GO:0008270">
    <property type="term" value="F:zinc ion binding"/>
    <property type="evidence" value="ECO:0007669"/>
    <property type="project" value="InterPro"/>
</dbReference>
<evidence type="ECO:0000313" key="5">
    <source>
        <dbReference type="Proteomes" id="UP000002035"/>
    </source>
</evidence>
<dbReference type="EMBL" id="DS995706">
    <property type="protein sequence ID" value="EEQ34226.1"/>
    <property type="molecule type" value="Genomic_DNA"/>
</dbReference>
<name>C5FWE2_ARTOC</name>
<evidence type="ECO:0000313" key="4">
    <source>
        <dbReference type="EMBL" id="EEQ34226.1"/>
    </source>
</evidence>
<evidence type="ECO:0000256" key="1">
    <source>
        <dbReference type="ARBA" id="ARBA00004123"/>
    </source>
</evidence>
<dbReference type="Proteomes" id="UP000002035">
    <property type="component" value="Unassembled WGS sequence"/>
</dbReference>
<proteinExistence type="predicted"/>
<dbReference type="CDD" id="cd12148">
    <property type="entry name" value="fungal_TF_MHR"/>
    <property type="match status" value="1"/>
</dbReference>
<dbReference type="InterPro" id="IPR050613">
    <property type="entry name" value="Sec_Metabolite_Reg"/>
</dbReference>
<feature type="domain" description="Xylanolytic transcriptional activator regulatory" evidence="3">
    <location>
        <begin position="203"/>
        <end position="425"/>
    </location>
</feature>
<reference evidence="5" key="1">
    <citation type="journal article" date="2012" name="MBio">
        <title>Comparative genome analysis of Trichophyton rubrum and related dermatophytes reveals candidate genes involved in infection.</title>
        <authorList>
            <person name="Martinez D.A."/>
            <person name="Oliver B.G."/>
            <person name="Graeser Y."/>
            <person name="Goldberg J.M."/>
            <person name="Li W."/>
            <person name="Martinez-Rossi N.M."/>
            <person name="Monod M."/>
            <person name="Shelest E."/>
            <person name="Barton R.C."/>
            <person name="Birch E."/>
            <person name="Brakhage A.A."/>
            <person name="Chen Z."/>
            <person name="Gurr S.J."/>
            <person name="Heiman D."/>
            <person name="Heitman J."/>
            <person name="Kosti I."/>
            <person name="Rossi A."/>
            <person name="Saif S."/>
            <person name="Samalova M."/>
            <person name="Saunders C.W."/>
            <person name="Shea T."/>
            <person name="Summerbell R.C."/>
            <person name="Xu J."/>
            <person name="Young S."/>
            <person name="Zeng Q."/>
            <person name="Birren B.W."/>
            <person name="Cuomo C.A."/>
            <person name="White T.C."/>
        </authorList>
    </citation>
    <scope>NUCLEOTIDE SEQUENCE [LARGE SCALE GENOMIC DNA]</scope>
    <source>
        <strain evidence="5">ATCC MYA-4605 / CBS 113480</strain>
    </source>
</reference>
<dbReference type="GO" id="GO:0005634">
    <property type="term" value="C:nucleus"/>
    <property type="evidence" value="ECO:0007669"/>
    <property type="project" value="UniProtKB-SubCell"/>
</dbReference>
<evidence type="ECO:0000259" key="3">
    <source>
        <dbReference type="Pfam" id="PF04082"/>
    </source>
</evidence>
<dbReference type="OrthoDB" id="4172316at2759"/>
<evidence type="ECO:0000256" key="2">
    <source>
        <dbReference type="ARBA" id="ARBA00023242"/>
    </source>
</evidence>
<dbReference type="PANTHER" id="PTHR31001:SF90">
    <property type="entry name" value="CENTROMERE DNA-BINDING PROTEIN COMPLEX CBF3 SUBUNIT B"/>
    <property type="match status" value="1"/>
</dbReference>
<keyword evidence="5" id="KW-1185">Reference proteome</keyword>
<dbReference type="VEuPathDB" id="FungiDB:MCYG_07045"/>
<dbReference type="STRING" id="554155.C5FWE2"/>
<dbReference type="AlphaFoldDB" id="C5FWE2"/>
<sequence>MTVIPGIQRHLVVAIGLYLDIGRFVRSRDRKVRGSVELPGVQLARTRSIASLNMSLASTLGRLEERVKRIEEKLGIPFEEIFKTGDVASSNTPAYLFRSLPKERAIPDTRVEVEGIGFESAVIGPSENKHEYESVEDGGDMAARIIDSLMQPAERDQPQFPGGWPHTPGLTITSSQLQSFLPSYSRAIEFVDYYQEHVCWAYRLLHMPTLRRHVLETYQQIGADLRPNLPVLALICAVFALSKYFSLSTSAFNGSDMSRDRSYQEYVEMASQALAVARHLEHPTVESIQTVLLVATCLLGNTGAIRSARVLAAAMYMSAQALSLHQLDSPKNKRLRQNGPYDRLELEIKRRIWWHIASTDWVFAFISGPQAGTYMVHPYQMHVDLPSNADDHEITPSSCPNKPLTEPTEVTYLIFRCKLSMLLVEFMETANKEGLEFNEMDYDQVLAFDKKIGEFIATVPYFFRHEESEGGEHSAMERNQAELDRERPYLKWQRVMAQFGAYTRLSRLHRPYLALGARDPRYAYSRMACVRSARVVLEVERRMRKSIDPSTPDPSKVWAIAYQVFLATAVLAMDYHFNRNEPCAEERAREILECCRTLEAAAVSSIVAARGLKKLREVAAKWGLFTGSDSKPDNQPRNKSIALARETAPVQHIGSLPEGNALHDTEGGNLTGLWAEPWDINGVLDYSQWDGVFQDLESNPGMF</sequence>
<dbReference type="GO" id="GO:0006351">
    <property type="term" value="P:DNA-templated transcription"/>
    <property type="evidence" value="ECO:0007669"/>
    <property type="project" value="InterPro"/>
</dbReference>
<keyword evidence="2" id="KW-0539">Nucleus</keyword>
<comment type="subcellular location">
    <subcellularLocation>
        <location evidence="1">Nucleus</location>
    </subcellularLocation>
</comment>
<organism evidence="4 5">
    <name type="scientific">Arthroderma otae (strain ATCC MYA-4605 / CBS 113480)</name>
    <name type="common">Microsporum canis</name>
    <dbReference type="NCBI Taxonomy" id="554155"/>
    <lineage>
        <taxon>Eukaryota</taxon>
        <taxon>Fungi</taxon>
        <taxon>Dikarya</taxon>
        <taxon>Ascomycota</taxon>
        <taxon>Pezizomycotina</taxon>
        <taxon>Eurotiomycetes</taxon>
        <taxon>Eurotiomycetidae</taxon>
        <taxon>Onygenales</taxon>
        <taxon>Arthrodermataceae</taxon>
        <taxon>Microsporum</taxon>
    </lineage>
</organism>
<dbReference type="InterPro" id="IPR007219">
    <property type="entry name" value="XnlR_reg_dom"/>
</dbReference>
<dbReference type="PANTHER" id="PTHR31001">
    <property type="entry name" value="UNCHARACTERIZED TRANSCRIPTIONAL REGULATORY PROTEIN"/>
    <property type="match status" value="1"/>
</dbReference>
<dbReference type="GO" id="GO:0003677">
    <property type="term" value="F:DNA binding"/>
    <property type="evidence" value="ECO:0007669"/>
    <property type="project" value="InterPro"/>
</dbReference>